<keyword evidence="2 7" id="KW-0441">Lipid A biosynthesis</keyword>
<evidence type="ECO:0000256" key="5">
    <source>
        <dbReference type="ARBA" id="ARBA00023098"/>
    </source>
</evidence>
<keyword evidence="6 7" id="KW-0012">Acyltransferase</keyword>
<dbReference type="InterPro" id="IPR011004">
    <property type="entry name" value="Trimer_LpxA-like_sf"/>
</dbReference>
<dbReference type="EC" id="2.3.1.191" evidence="7"/>
<dbReference type="InterPro" id="IPR007691">
    <property type="entry name" value="LpxD"/>
</dbReference>
<dbReference type="AlphaFoldDB" id="A0A9X7UXA9"/>
<organism evidence="9 10">
    <name type="scientific">Venatoribacter cucullus</name>
    <dbReference type="NCBI Taxonomy" id="2661630"/>
    <lineage>
        <taxon>Bacteria</taxon>
        <taxon>Pseudomonadati</taxon>
        <taxon>Pseudomonadota</taxon>
        <taxon>Gammaproteobacteria</taxon>
        <taxon>Oceanospirillales</taxon>
        <taxon>Oceanospirillaceae</taxon>
        <taxon>Venatoribacter</taxon>
    </lineage>
</organism>
<protein>
    <recommendedName>
        <fullName evidence="7">UDP-3-O-acylglucosamine N-acyltransferase</fullName>
        <ecNumber evidence="7">2.3.1.191</ecNumber>
    </recommendedName>
</protein>
<dbReference type="EMBL" id="CP046056">
    <property type="protein sequence ID" value="QQD24633.1"/>
    <property type="molecule type" value="Genomic_DNA"/>
</dbReference>
<comment type="subunit">
    <text evidence="7">Homotrimer.</text>
</comment>
<dbReference type="GO" id="GO:0016020">
    <property type="term" value="C:membrane"/>
    <property type="evidence" value="ECO:0007669"/>
    <property type="project" value="GOC"/>
</dbReference>
<dbReference type="InterPro" id="IPR001451">
    <property type="entry name" value="Hexapep"/>
</dbReference>
<dbReference type="PROSITE" id="PS00101">
    <property type="entry name" value="HEXAPEP_TRANSFERASES"/>
    <property type="match status" value="1"/>
</dbReference>
<evidence type="ECO:0000256" key="3">
    <source>
        <dbReference type="ARBA" id="ARBA00022679"/>
    </source>
</evidence>
<evidence type="ECO:0000256" key="6">
    <source>
        <dbReference type="ARBA" id="ARBA00023315"/>
    </source>
</evidence>
<comment type="catalytic activity">
    <reaction evidence="7">
        <text>a UDP-3-O-[(3R)-3-hydroxyacyl]-alpha-D-glucosamine + a (3R)-hydroxyacyl-[ACP] = a UDP-2-N,3-O-bis[(3R)-3-hydroxyacyl]-alpha-D-glucosamine + holo-[ACP] + H(+)</text>
        <dbReference type="Rhea" id="RHEA:53836"/>
        <dbReference type="Rhea" id="RHEA-COMP:9685"/>
        <dbReference type="Rhea" id="RHEA-COMP:9945"/>
        <dbReference type="ChEBI" id="CHEBI:15378"/>
        <dbReference type="ChEBI" id="CHEBI:64479"/>
        <dbReference type="ChEBI" id="CHEBI:78827"/>
        <dbReference type="ChEBI" id="CHEBI:137740"/>
        <dbReference type="ChEBI" id="CHEBI:137748"/>
        <dbReference type="EC" id="2.3.1.191"/>
    </reaction>
</comment>
<dbReference type="GO" id="GO:0016410">
    <property type="term" value="F:N-acyltransferase activity"/>
    <property type="evidence" value="ECO:0007669"/>
    <property type="project" value="InterPro"/>
</dbReference>
<dbReference type="NCBIfam" id="NF002060">
    <property type="entry name" value="PRK00892.1"/>
    <property type="match status" value="1"/>
</dbReference>
<reference evidence="9 10" key="1">
    <citation type="submission" date="2019-11" db="EMBL/GenBank/DDBJ databases">
        <title>Venatorbacter sp. nov. a predator of Campylobacter and other Gram-negative bacteria.</title>
        <authorList>
            <person name="Saeedi A."/>
            <person name="Cummings N.J."/>
            <person name="Connerton I.F."/>
            <person name="Connerton P.L."/>
        </authorList>
    </citation>
    <scope>NUCLEOTIDE SEQUENCE [LARGE SCALE GENOMIC DNA]</scope>
    <source>
        <strain evidence="9">XL5</strain>
    </source>
</reference>
<comment type="similarity">
    <text evidence="7">Belongs to the transferase hexapeptide repeat family. LpxD subfamily.</text>
</comment>
<keyword evidence="1 7" id="KW-0444">Lipid biosynthesis</keyword>
<evidence type="ECO:0000256" key="1">
    <source>
        <dbReference type="ARBA" id="ARBA00022516"/>
    </source>
</evidence>
<evidence type="ECO:0000313" key="9">
    <source>
        <dbReference type="EMBL" id="QQD24633.1"/>
    </source>
</evidence>
<feature type="domain" description="UDP-3-O-[3-hydroxymyristoyl] glucosamine N-acyltransferase non-repeat region" evidence="8">
    <location>
        <begin position="23"/>
        <end position="88"/>
    </location>
</feature>
<comment type="pathway">
    <text evidence="7">Bacterial outer membrane biogenesis; LPS lipid A biosynthesis.</text>
</comment>
<gene>
    <name evidence="7 9" type="primary">lpxD</name>
    <name evidence="9" type="ORF">GJQ55_09235</name>
</gene>
<dbReference type="KEGG" id="vcw:GJQ55_09235"/>
<name>A0A9X7UXA9_9GAMM</name>
<evidence type="ECO:0000256" key="4">
    <source>
        <dbReference type="ARBA" id="ARBA00022737"/>
    </source>
</evidence>
<dbReference type="Proteomes" id="UP000596074">
    <property type="component" value="Chromosome"/>
</dbReference>
<dbReference type="Gene3D" id="2.160.10.10">
    <property type="entry name" value="Hexapeptide repeat proteins"/>
    <property type="match status" value="1"/>
</dbReference>
<dbReference type="NCBIfam" id="TIGR01853">
    <property type="entry name" value="lipid_A_lpxD"/>
    <property type="match status" value="1"/>
</dbReference>
<keyword evidence="4 7" id="KW-0677">Repeat</keyword>
<evidence type="ECO:0000259" key="8">
    <source>
        <dbReference type="Pfam" id="PF04613"/>
    </source>
</evidence>
<keyword evidence="5 7" id="KW-0443">Lipid metabolism</keyword>
<dbReference type="Gene3D" id="1.20.5.170">
    <property type="match status" value="1"/>
</dbReference>
<sequence length="340" mass="35125">MQLSLGELAQHLGAELRGDAGIMIRGVATLQDAGAGMVSFLANPSYRSQLAGSAASAVIVAADVADEAPCATLVVKNPYLSFALVTQLFDNRPQPRAGIHASAVIAASARLGNNVSIGPNVVIGEHCELGDGCEIGANTVISDHCVLGAGCILRANVTLYHDVVLGERVQIHSGTVIGADGFGFAPDKGRWHKIAQLGGVRIGNDVEIGANTCIDRGALGNTEIGDNVILDNLIQIAHNVKVGDGTAMAACTGIAGSTSIGKHCTLGGNAGVAGHLDIADGVHIAGKALISKSITEAGAYSSATPQMPMQEWRRNAVRFRQLDDMAKRLQKLEKSQEGKV</sequence>
<keyword evidence="10" id="KW-1185">Reference proteome</keyword>
<dbReference type="HAMAP" id="MF_00523">
    <property type="entry name" value="LpxD"/>
    <property type="match status" value="1"/>
</dbReference>
<dbReference type="RefSeq" id="WP_228344692.1">
    <property type="nucleotide sequence ID" value="NZ_CP046056.1"/>
</dbReference>
<accession>A0A9X7UXA9</accession>
<dbReference type="Gene3D" id="3.40.1390.10">
    <property type="entry name" value="MurE/MurF, N-terminal domain"/>
    <property type="match status" value="1"/>
</dbReference>
<evidence type="ECO:0000256" key="2">
    <source>
        <dbReference type="ARBA" id="ARBA00022556"/>
    </source>
</evidence>
<dbReference type="CDD" id="cd03352">
    <property type="entry name" value="LbH_LpxD"/>
    <property type="match status" value="1"/>
</dbReference>
<evidence type="ECO:0000256" key="7">
    <source>
        <dbReference type="HAMAP-Rule" id="MF_00523"/>
    </source>
</evidence>
<dbReference type="PANTHER" id="PTHR43378:SF2">
    <property type="entry name" value="UDP-3-O-ACYLGLUCOSAMINE N-ACYLTRANSFERASE 1, MITOCHONDRIAL-RELATED"/>
    <property type="match status" value="1"/>
</dbReference>
<dbReference type="PANTHER" id="PTHR43378">
    <property type="entry name" value="UDP-3-O-ACYLGLUCOSAMINE N-ACYLTRANSFERASE"/>
    <property type="match status" value="1"/>
</dbReference>
<dbReference type="Pfam" id="PF00132">
    <property type="entry name" value="Hexapep"/>
    <property type="match status" value="2"/>
</dbReference>
<dbReference type="SUPFAM" id="SSF51161">
    <property type="entry name" value="Trimeric LpxA-like enzymes"/>
    <property type="match status" value="1"/>
</dbReference>
<comment type="function">
    <text evidence="7">Catalyzes the N-acylation of UDP-3-O-acylglucosamine using 3-hydroxyacyl-ACP as the acyl donor. Is involved in the biosynthesis of lipid A, a phosphorylated glycolipid that anchors the lipopolysaccharide to the outer membrane of the cell.</text>
</comment>
<dbReference type="InterPro" id="IPR018357">
    <property type="entry name" value="Hexapep_transf_CS"/>
</dbReference>
<dbReference type="InterPro" id="IPR020573">
    <property type="entry name" value="UDP_GlcNAc_AcTrfase_non-rep"/>
</dbReference>
<dbReference type="GO" id="GO:0103118">
    <property type="term" value="F:UDP-3-O-[(3R)-3-hydroxyacyl]-glucosamine N-acyltransferase activity"/>
    <property type="evidence" value="ECO:0007669"/>
    <property type="project" value="UniProtKB-EC"/>
</dbReference>
<dbReference type="GO" id="GO:0009245">
    <property type="term" value="P:lipid A biosynthetic process"/>
    <property type="evidence" value="ECO:0007669"/>
    <property type="project" value="UniProtKB-UniRule"/>
</dbReference>
<feature type="active site" description="Proton acceptor" evidence="7">
    <location>
        <position position="238"/>
    </location>
</feature>
<proteinExistence type="inferred from homology"/>
<dbReference type="Pfam" id="PF14602">
    <property type="entry name" value="Hexapep_2"/>
    <property type="match status" value="2"/>
</dbReference>
<dbReference type="Pfam" id="PF04613">
    <property type="entry name" value="LpxD"/>
    <property type="match status" value="1"/>
</dbReference>
<keyword evidence="3 7" id="KW-0808">Transferase</keyword>
<evidence type="ECO:0000313" key="10">
    <source>
        <dbReference type="Proteomes" id="UP000596074"/>
    </source>
</evidence>